<dbReference type="Proteomes" id="UP000433577">
    <property type="component" value="Chromosome 1"/>
</dbReference>
<dbReference type="OrthoDB" id="9803432at2"/>
<dbReference type="Gene3D" id="1.10.10.2220">
    <property type="match status" value="1"/>
</dbReference>
<proteinExistence type="predicted"/>
<dbReference type="CDD" id="cd18809">
    <property type="entry name" value="SF1_C_RecD"/>
    <property type="match status" value="1"/>
</dbReference>
<dbReference type="InterPro" id="IPR003593">
    <property type="entry name" value="AAA+_ATPase"/>
</dbReference>
<dbReference type="GO" id="GO:0006310">
    <property type="term" value="P:DNA recombination"/>
    <property type="evidence" value="ECO:0007669"/>
    <property type="project" value="TreeGrafter"/>
</dbReference>
<dbReference type="PANTHER" id="PTHR43788">
    <property type="entry name" value="DNA2/NAM7 HELICASE FAMILY MEMBER"/>
    <property type="match status" value="1"/>
</dbReference>
<sequence length="747" mass="81224">MTEAVTVTLRVTGVRSQNPRGFGGAIFTGVPIDATGSVPDTRAYVVIKATRTALGTTRVERGQWWHVSGPVTERRVVVDGFELLERQVEAAVVHLAMPAGEHIIKYIADNPAFEGLGSVKARRLWERFGERLYSILDAGDASTLVDVLTDDAAQTLVNAWAEHGQSQTLQWLQVHGFDLSVGRKVSRYFGLEAQARIEEDPYRLLSFLGKWTDVDRLAMTRFGVSADDPRRLRGAVEEACYRMFANGHTAMLKSDLEKLVVPLLGESRGVSWRSLLAEAMDEGLANGSVVESAFGLQPLGALVMERQVAKAICERLTSDAQQLLDRAAVDRVIAAVQAEDGISLNQEQQAAIHLAAEQAFACITGGAGVGKTTVLKSLYRIYDGSGVRVLQVALAGRAAKRMQEATGRAAVTIASFLKAMRDADFDGPTVLVIDEASMVDIVSMSRICAALPSHVRLLLAGDPHQLMPVGPGLVLHCLVQLAAIPAIELKTVKRYGGEIARVASAVRAGHWPTVATDHTAPVAFIPCDDRQIAELVVQLYAMDPERTQVLSPLRNGPAGTKVLNQLCQERFTNGCAAVTRWNDEFERPEHCGFNQGDVLLCTRNMWDKALQNGSLGKVMRVEAPPVEASALSPAVLAWVEWDDGILRAFTEDMLEDIELGRAVTVHKAQGSQWPRVIVPVTDSRLLDRTLLYTAITRAQVQVLLVGNMAAARKAVLGPPKAHTRKVALEQALMRYLEPIEVSAPETA</sequence>
<name>A0A7Z2GEZ8_9BURK</name>
<dbReference type="AlphaFoldDB" id="A0A7Z2GEZ8"/>
<dbReference type="SMART" id="SM00382">
    <property type="entry name" value="AAA"/>
    <property type="match status" value="1"/>
</dbReference>
<gene>
    <name evidence="4" type="ORF">FAZ98_01570</name>
</gene>
<evidence type="ECO:0000256" key="2">
    <source>
        <dbReference type="ARBA" id="ARBA00022840"/>
    </source>
</evidence>
<dbReference type="Pfam" id="PF14490">
    <property type="entry name" value="HHH_RecD2"/>
    <property type="match status" value="1"/>
</dbReference>
<dbReference type="RefSeq" id="WP_158948127.1">
    <property type="nucleotide sequence ID" value="NZ_CP046913.1"/>
</dbReference>
<evidence type="ECO:0000256" key="1">
    <source>
        <dbReference type="ARBA" id="ARBA00022741"/>
    </source>
</evidence>
<keyword evidence="2" id="KW-0067">ATP-binding</keyword>
<reference evidence="4 5" key="1">
    <citation type="submission" date="2019-12" db="EMBL/GenBank/DDBJ databases">
        <title>Paraburkholderia acidiphila 7Q-K02 sp. nov and Paraburkholderia acidisoli DHF22 sp. nov., two strains isolated from forest soil.</title>
        <authorList>
            <person name="Gao Z."/>
            <person name="Qiu L."/>
        </authorList>
    </citation>
    <scope>NUCLEOTIDE SEQUENCE [LARGE SCALE GENOMIC DNA]</scope>
    <source>
        <strain evidence="4 5">DHF22</strain>
    </source>
</reference>
<dbReference type="EMBL" id="CP046913">
    <property type="protein sequence ID" value="QGZ60525.1"/>
    <property type="molecule type" value="Genomic_DNA"/>
</dbReference>
<dbReference type="InterPro" id="IPR029493">
    <property type="entry name" value="RecD2-like_HHH"/>
</dbReference>
<dbReference type="GO" id="GO:0009338">
    <property type="term" value="C:exodeoxyribonuclease V complex"/>
    <property type="evidence" value="ECO:0007669"/>
    <property type="project" value="TreeGrafter"/>
</dbReference>
<keyword evidence="1" id="KW-0547">Nucleotide-binding</keyword>
<dbReference type="GO" id="GO:0017116">
    <property type="term" value="F:single-stranded DNA helicase activity"/>
    <property type="evidence" value="ECO:0007669"/>
    <property type="project" value="TreeGrafter"/>
</dbReference>
<dbReference type="Pfam" id="PF13538">
    <property type="entry name" value="UvrD_C_2"/>
    <property type="match status" value="1"/>
</dbReference>
<evidence type="ECO:0000313" key="4">
    <source>
        <dbReference type="EMBL" id="QGZ60525.1"/>
    </source>
</evidence>
<dbReference type="PANTHER" id="PTHR43788:SF6">
    <property type="entry name" value="DNA HELICASE B"/>
    <property type="match status" value="1"/>
</dbReference>
<keyword evidence="5" id="KW-1185">Reference proteome</keyword>
<dbReference type="Gene3D" id="2.30.30.940">
    <property type="match status" value="1"/>
</dbReference>
<organism evidence="4 5">
    <name type="scientific">Paraburkholderia acidisoli</name>
    <dbReference type="NCBI Taxonomy" id="2571748"/>
    <lineage>
        <taxon>Bacteria</taxon>
        <taxon>Pseudomonadati</taxon>
        <taxon>Pseudomonadota</taxon>
        <taxon>Betaproteobacteria</taxon>
        <taxon>Burkholderiales</taxon>
        <taxon>Burkholderiaceae</taxon>
        <taxon>Paraburkholderia</taxon>
    </lineage>
</organism>
<dbReference type="InterPro" id="IPR050534">
    <property type="entry name" value="Coronavir_polyprotein_1ab"/>
</dbReference>
<feature type="domain" description="AAA+ ATPase" evidence="3">
    <location>
        <begin position="357"/>
        <end position="488"/>
    </location>
</feature>
<dbReference type="InterPro" id="IPR027417">
    <property type="entry name" value="P-loop_NTPase"/>
</dbReference>
<accession>A0A7Z2GEZ8</accession>
<evidence type="ECO:0000259" key="3">
    <source>
        <dbReference type="SMART" id="SM00382"/>
    </source>
</evidence>
<dbReference type="Pfam" id="PF13604">
    <property type="entry name" value="AAA_30"/>
    <property type="match status" value="1"/>
</dbReference>
<dbReference type="KEGG" id="pacs:FAZ98_01570"/>
<evidence type="ECO:0000313" key="5">
    <source>
        <dbReference type="Proteomes" id="UP000433577"/>
    </source>
</evidence>
<dbReference type="Gene3D" id="3.40.50.300">
    <property type="entry name" value="P-loop containing nucleotide triphosphate hydrolases"/>
    <property type="match status" value="2"/>
</dbReference>
<protein>
    <submittedName>
        <fullName evidence="4">AAA family ATPase</fullName>
    </submittedName>
</protein>
<dbReference type="SUPFAM" id="SSF52540">
    <property type="entry name" value="P-loop containing nucleoside triphosphate hydrolases"/>
    <property type="match status" value="1"/>
</dbReference>
<dbReference type="GO" id="GO:0005524">
    <property type="term" value="F:ATP binding"/>
    <property type="evidence" value="ECO:0007669"/>
    <property type="project" value="UniProtKB-KW"/>
</dbReference>
<dbReference type="CDD" id="cd17933">
    <property type="entry name" value="DEXSc_RecD-like"/>
    <property type="match status" value="1"/>
</dbReference>
<dbReference type="InterPro" id="IPR027785">
    <property type="entry name" value="UvrD-like_helicase_C"/>
</dbReference>